<gene>
    <name evidence="2" type="ORF">BDV26DRAFT_259899</name>
</gene>
<evidence type="ECO:0000313" key="3">
    <source>
        <dbReference type="Proteomes" id="UP000326198"/>
    </source>
</evidence>
<feature type="non-terminal residue" evidence="2">
    <location>
        <position position="130"/>
    </location>
</feature>
<accession>A0A5N7BBM6</accession>
<evidence type="ECO:0000313" key="2">
    <source>
        <dbReference type="EMBL" id="KAE8379165.1"/>
    </source>
</evidence>
<sequence>MSSLLDTTRAHQLQIPSSPIYSKSSHSIAIHDPDTTPSSPPEKILPVPLSHHGHSLILPPATDFDAIHKSTRDTSARSHRDSSGRSASSSGNGNPWGSCKGLDNDALRSLQEYCSSFDQVRLLKRGLQTL</sequence>
<protein>
    <submittedName>
        <fullName evidence="2">Uncharacterized protein</fullName>
    </submittedName>
</protein>
<reference evidence="2 3" key="1">
    <citation type="submission" date="2019-04" db="EMBL/GenBank/DDBJ databases">
        <title>Friends and foes A comparative genomics studyof 23 Aspergillus species from section Flavi.</title>
        <authorList>
            <consortium name="DOE Joint Genome Institute"/>
            <person name="Kjaerbolling I."/>
            <person name="Vesth T."/>
            <person name="Frisvad J.C."/>
            <person name="Nybo J.L."/>
            <person name="Theobald S."/>
            <person name="Kildgaard S."/>
            <person name="Isbrandt T."/>
            <person name="Kuo A."/>
            <person name="Sato A."/>
            <person name="Lyhne E.K."/>
            <person name="Kogle M.E."/>
            <person name="Wiebenga A."/>
            <person name="Kun R.S."/>
            <person name="Lubbers R.J."/>
            <person name="Makela M.R."/>
            <person name="Barry K."/>
            <person name="Chovatia M."/>
            <person name="Clum A."/>
            <person name="Daum C."/>
            <person name="Haridas S."/>
            <person name="He G."/>
            <person name="LaButti K."/>
            <person name="Lipzen A."/>
            <person name="Mondo S."/>
            <person name="Riley R."/>
            <person name="Salamov A."/>
            <person name="Simmons B.A."/>
            <person name="Magnuson J.K."/>
            <person name="Henrissat B."/>
            <person name="Mortensen U.H."/>
            <person name="Larsen T.O."/>
            <person name="Devries R.P."/>
            <person name="Grigoriev I.V."/>
            <person name="Machida M."/>
            <person name="Baker S.E."/>
            <person name="Andersen M.R."/>
        </authorList>
    </citation>
    <scope>NUCLEOTIDE SEQUENCE [LARGE SCALE GENOMIC DNA]</scope>
    <source>
        <strain evidence="2 3">IBT 29228</strain>
    </source>
</reference>
<proteinExistence type="predicted"/>
<feature type="compositionally biased region" description="Low complexity" evidence="1">
    <location>
        <begin position="15"/>
        <end position="28"/>
    </location>
</feature>
<feature type="region of interest" description="Disordered" evidence="1">
    <location>
        <begin position="15"/>
        <end position="101"/>
    </location>
</feature>
<dbReference type="Proteomes" id="UP000326198">
    <property type="component" value="Unassembled WGS sequence"/>
</dbReference>
<dbReference type="OrthoDB" id="4500356at2759"/>
<feature type="compositionally biased region" description="Basic and acidic residues" evidence="1">
    <location>
        <begin position="65"/>
        <end position="83"/>
    </location>
</feature>
<organism evidence="2 3">
    <name type="scientific">Aspergillus bertholletiae</name>
    <dbReference type="NCBI Taxonomy" id="1226010"/>
    <lineage>
        <taxon>Eukaryota</taxon>
        <taxon>Fungi</taxon>
        <taxon>Dikarya</taxon>
        <taxon>Ascomycota</taxon>
        <taxon>Pezizomycotina</taxon>
        <taxon>Eurotiomycetes</taxon>
        <taxon>Eurotiomycetidae</taxon>
        <taxon>Eurotiales</taxon>
        <taxon>Aspergillaceae</taxon>
        <taxon>Aspergillus</taxon>
        <taxon>Aspergillus subgen. Circumdati</taxon>
    </lineage>
</organism>
<keyword evidence="3" id="KW-1185">Reference proteome</keyword>
<dbReference type="EMBL" id="ML736197">
    <property type="protein sequence ID" value="KAE8379165.1"/>
    <property type="molecule type" value="Genomic_DNA"/>
</dbReference>
<name>A0A5N7BBM6_9EURO</name>
<evidence type="ECO:0000256" key="1">
    <source>
        <dbReference type="SAM" id="MobiDB-lite"/>
    </source>
</evidence>
<feature type="compositionally biased region" description="Low complexity" evidence="1">
    <location>
        <begin position="84"/>
        <end position="93"/>
    </location>
</feature>
<dbReference type="AlphaFoldDB" id="A0A5N7BBM6"/>